<organism evidence="1 2">
    <name type="scientific">Acinetobacter proteolyticus</name>
    <dbReference type="NCBI Taxonomy" id="1776741"/>
    <lineage>
        <taxon>Bacteria</taxon>
        <taxon>Pseudomonadati</taxon>
        <taxon>Pseudomonadota</taxon>
        <taxon>Gammaproteobacteria</taxon>
        <taxon>Moraxellales</taxon>
        <taxon>Moraxellaceae</taxon>
        <taxon>Acinetobacter</taxon>
    </lineage>
</organism>
<evidence type="ECO:0000313" key="2">
    <source>
        <dbReference type="Proteomes" id="UP000430404"/>
    </source>
</evidence>
<dbReference type="AlphaFoldDB" id="A0A653K2I8"/>
<gene>
    <name evidence="1" type="ORF">ACI8B_180167</name>
</gene>
<reference evidence="1 2" key="1">
    <citation type="submission" date="2019-10" db="EMBL/GenBank/DDBJ databases">
        <authorList>
            <person name="Karimi E."/>
        </authorList>
    </citation>
    <scope>NUCLEOTIDE SEQUENCE [LARGE SCALE GENOMIC DNA]</scope>
    <source>
        <strain evidence="1">Acinetobacter sp. 8BE</strain>
    </source>
</reference>
<name>A0A653K2I8_9GAMM</name>
<accession>A0A653K2I8</accession>
<evidence type="ECO:0000313" key="1">
    <source>
        <dbReference type="EMBL" id="VXA54696.1"/>
    </source>
</evidence>
<protein>
    <submittedName>
        <fullName evidence="1">Uncharacterized protein</fullName>
    </submittedName>
</protein>
<dbReference type="EMBL" id="CABWKZ010000010">
    <property type="protein sequence ID" value="VXA54696.1"/>
    <property type="molecule type" value="Genomic_DNA"/>
</dbReference>
<proteinExistence type="predicted"/>
<dbReference type="Proteomes" id="UP000430404">
    <property type="component" value="Unassembled WGS sequence"/>
</dbReference>
<sequence>MSNKLPNCADPQVVNILKQAITDTPAFKLLGLSSIEVTDISERPSSTADKRICRGNMHLGEQIGSQVVYYSIDWQNKEKGEFWVQTIQGE</sequence>